<dbReference type="EMBL" id="MU276614">
    <property type="protein sequence ID" value="KAI0038031.1"/>
    <property type="molecule type" value="Genomic_DNA"/>
</dbReference>
<gene>
    <name evidence="1" type="ORF">FA95DRAFT_1306535</name>
</gene>
<keyword evidence="2" id="KW-1185">Reference proteome</keyword>
<protein>
    <submittedName>
        <fullName evidence="1">Uncharacterized protein</fullName>
    </submittedName>
</protein>
<evidence type="ECO:0000313" key="2">
    <source>
        <dbReference type="Proteomes" id="UP000814033"/>
    </source>
</evidence>
<accession>A0ACB8R332</accession>
<proteinExistence type="predicted"/>
<dbReference type="Proteomes" id="UP000814033">
    <property type="component" value="Unassembled WGS sequence"/>
</dbReference>
<evidence type="ECO:0000313" key="1">
    <source>
        <dbReference type="EMBL" id="KAI0038031.1"/>
    </source>
</evidence>
<reference evidence="1" key="1">
    <citation type="submission" date="2021-02" db="EMBL/GenBank/DDBJ databases">
        <authorList>
            <consortium name="DOE Joint Genome Institute"/>
            <person name="Ahrendt S."/>
            <person name="Looney B.P."/>
            <person name="Miyauchi S."/>
            <person name="Morin E."/>
            <person name="Drula E."/>
            <person name="Courty P.E."/>
            <person name="Chicoki N."/>
            <person name="Fauchery L."/>
            <person name="Kohler A."/>
            <person name="Kuo A."/>
            <person name="Labutti K."/>
            <person name="Pangilinan J."/>
            <person name="Lipzen A."/>
            <person name="Riley R."/>
            <person name="Andreopoulos W."/>
            <person name="He G."/>
            <person name="Johnson J."/>
            <person name="Barry K.W."/>
            <person name="Grigoriev I.V."/>
            <person name="Nagy L."/>
            <person name="Hibbett D."/>
            <person name="Henrissat B."/>
            <person name="Matheny P.B."/>
            <person name="Labbe J."/>
            <person name="Martin F."/>
        </authorList>
    </citation>
    <scope>NUCLEOTIDE SEQUENCE</scope>
    <source>
        <strain evidence="1">FP105234-sp</strain>
    </source>
</reference>
<name>A0ACB8R332_9AGAM</name>
<organism evidence="1 2">
    <name type="scientific">Auriscalpium vulgare</name>
    <dbReference type="NCBI Taxonomy" id="40419"/>
    <lineage>
        <taxon>Eukaryota</taxon>
        <taxon>Fungi</taxon>
        <taxon>Dikarya</taxon>
        <taxon>Basidiomycota</taxon>
        <taxon>Agaricomycotina</taxon>
        <taxon>Agaricomycetes</taxon>
        <taxon>Russulales</taxon>
        <taxon>Auriscalpiaceae</taxon>
        <taxon>Auriscalpium</taxon>
    </lineage>
</organism>
<reference evidence="1" key="2">
    <citation type="journal article" date="2022" name="New Phytol.">
        <title>Evolutionary transition to the ectomycorrhizal habit in the genomes of a hyperdiverse lineage of mushroom-forming fungi.</title>
        <authorList>
            <person name="Looney B."/>
            <person name="Miyauchi S."/>
            <person name="Morin E."/>
            <person name="Drula E."/>
            <person name="Courty P.E."/>
            <person name="Kohler A."/>
            <person name="Kuo A."/>
            <person name="LaButti K."/>
            <person name="Pangilinan J."/>
            <person name="Lipzen A."/>
            <person name="Riley R."/>
            <person name="Andreopoulos W."/>
            <person name="He G."/>
            <person name="Johnson J."/>
            <person name="Nolan M."/>
            <person name="Tritt A."/>
            <person name="Barry K.W."/>
            <person name="Grigoriev I.V."/>
            <person name="Nagy L.G."/>
            <person name="Hibbett D."/>
            <person name="Henrissat B."/>
            <person name="Matheny P.B."/>
            <person name="Labbe J."/>
            <person name="Martin F.M."/>
        </authorList>
    </citation>
    <scope>NUCLEOTIDE SEQUENCE</scope>
    <source>
        <strain evidence="1">FP105234-sp</strain>
    </source>
</reference>
<comment type="caution">
    <text evidence="1">The sequence shown here is derived from an EMBL/GenBank/DDBJ whole genome shotgun (WGS) entry which is preliminary data.</text>
</comment>
<sequence>MERGRQISMNVARHHASTAVAAVRSRLSHSEQHFAAWENVHLIVQVGTLSDAQRRSWVRQMILSLAKLPVQRYPWCRRPYACIGLGAATEIVRQGLCICGLPKDHLLAATTALLAPTSLPPGSSTLRLIELPLIVVQKADGHVSVIVSPHANSCSIVLSSSLST</sequence>